<keyword evidence="3" id="KW-1185">Reference proteome</keyword>
<reference evidence="2 3" key="1">
    <citation type="submission" date="2020-05" db="EMBL/GenBank/DDBJ databases">
        <title>Mucilaginibacter mali sp. nov.</title>
        <authorList>
            <person name="Kim H.S."/>
            <person name="Lee K.C."/>
            <person name="Suh M.K."/>
            <person name="Kim J.-S."/>
            <person name="Han K.-I."/>
            <person name="Eom M.K."/>
            <person name="Shin Y.K."/>
            <person name="Lee J.-S."/>
        </authorList>
    </citation>
    <scope>NUCLEOTIDE SEQUENCE [LARGE SCALE GENOMIC DNA]</scope>
    <source>
        <strain evidence="2 3">G2-14</strain>
    </source>
</reference>
<dbReference type="AlphaFoldDB" id="A0A7D4QKX4"/>
<evidence type="ECO:0000256" key="1">
    <source>
        <dbReference type="SAM" id="Phobius"/>
    </source>
</evidence>
<keyword evidence="1" id="KW-0472">Membrane</keyword>
<dbReference type="Proteomes" id="UP000505355">
    <property type="component" value="Chromosome"/>
</dbReference>
<evidence type="ECO:0000313" key="3">
    <source>
        <dbReference type="Proteomes" id="UP000505355"/>
    </source>
</evidence>
<sequence length="123" mass="13977">MHKLKNVSIGVLVLGYFGAGINHFVHPEGYIHIIPAYIPFPKLMNVLAGSFEVLFALMLTFSKTRTIAVWGIILMLAAFMPVHIQMVIDAPFMLGSLHVTKLGAWIRVLLQPVLMVWVWWHRK</sequence>
<feature type="transmembrane region" description="Helical" evidence="1">
    <location>
        <begin position="67"/>
        <end position="84"/>
    </location>
</feature>
<dbReference type="PANTHER" id="PTHR36974:SF1">
    <property type="entry name" value="DOXX FAMILY MEMBRANE PROTEIN"/>
    <property type="match status" value="1"/>
</dbReference>
<dbReference type="PANTHER" id="PTHR36974">
    <property type="entry name" value="MEMBRANE PROTEIN-RELATED"/>
    <property type="match status" value="1"/>
</dbReference>
<proteinExistence type="predicted"/>
<evidence type="ECO:0000313" key="2">
    <source>
        <dbReference type="EMBL" id="QKJ30810.1"/>
    </source>
</evidence>
<organism evidence="2 3">
    <name type="scientific">Mucilaginibacter mali</name>
    <dbReference type="NCBI Taxonomy" id="2740462"/>
    <lineage>
        <taxon>Bacteria</taxon>
        <taxon>Pseudomonadati</taxon>
        <taxon>Bacteroidota</taxon>
        <taxon>Sphingobacteriia</taxon>
        <taxon>Sphingobacteriales</taxon>
        <taxon>Sphingobacteriaceae</taxon>
        <taxon>Mucilaginibacter</taxon>
    </lineage>
</organism>
<dbReference type="RefSeq" id="WP_173415481.1">
    <property type="nucleotide sequence ID" value="NZ_CP054139.1"/>
</dbReference>
<name>A0A7D4QKX4_9SPHI</name>
<accession>A0A7D4QKX4</accession>
<dbReference type="KEGG" id="mmab:HQ865_13985"/>
<gene>
    <name evidence="2" type="ORF">HQ865_13985</name>
</gene>
<feature type="transmembrane region" description="Helical" evidence="1">
    <location>
        <begin position="37"/>
        <end position="60"/>
    </location>
</feature>
<protein>
    <submittedName>
        <fullName evidence="2">DoxX family protein</fullName>
    </submittedName>
</protein>
<keyword evidence="1" id="KW-1133">Transmembrane helix</keyword>
<dbReference type="EMBL" id="CP054139">
    <property type="protein sequence ID" value="QKJ30810.1"/>
    <property type="molecule type" value="Genomic_DNA"/>
</dbReference>
<feature type="transmembrane region" description="Helical" evidence="1">
    <location>
        <begin position="104"/>
        <end position="120"/>
    </location>
</feature>
<feature type="transmembrane region" description="Helical" evidence="1">
    <location>
        <begin position="7"/>
        <end position="25"/>
    </location>
</feature>
<keyword evidence="1" id="KW-0812">Transmembrane</keyword>